<feature type="region of interest" description="Disordered" evidence="2">
    <location>
        <begin position="897"/>
        <end position="938"/>
    </location>
</feature>
<organism evidence="3 4">
    <name type="scientific">Tremella mesenterica</name>
    <name type="common">Jelly fungus</name>
    <dbReference type="NCBI Taxonomy" id="5217"/>
    <lineage>
        <taxon>Eukaryota</taxon>
        <taxon>Fungi</taxon>
        <taxon>Dikarya</taxon>
        <taxon>Basidiomycota</taxon>
        <taxon>Agaricomycotina</taxon>
        <taxon>Tremellomycetes</taxon>
        <taxon>Tremellales</taxon>
        <taxon>Tremellaceae</taxon>
        <taxon>Tremella</taxon>
    </lineage>
</organism>
<dbReference type="InParanoid" id="A0A4V1M515"/>
<dbReference type="OrthoDB" id="2564824at2759"/>
<feature type="region of interest" description="Disordered" evidence="2">
    <location>
        <begin position="1"/>
        <end position="147"/>
    </location>
</feature>
<feature type="compositionally biased region" description="Basic and acidic residues" evidence="2">
    <location>
        <begin position="132"/>
        <end position="147"/>
    </location>
</feature>
<feature type="coiled-coil region" evidence="1">
    <location>
        <begin position="716"/>
        <end position="749"/>
    </location>
</feature>
<evidence type="ECO:0000256" key="2">
    <source>
        <dbReference type="SAM" id="MobiDB-lite"/>
    </source>
</evidence>
<comment type="caution">
    <text evidence="3">The sequence shown here is derived from an EMBL/GenBank/DDBJ whole genome shotgun (WGS) entry which is preliminary data.</text>
</comment>
<feature type="compositionally biased region" description="Basic residues" evidence="2">
    <location>
        <begin position="222"/>
        <end position="233"/>
    </location>
</feature>
<feature type="compositionally biased region" description="Low complexity" evidence="2">
    <location>
        <begin position="10"/>
        <end position="26"/>
    </location>
</feature>
<evidence type="ECO:0000256" key="1">
    <source>
        <dbReference type="SAM" id="Coils"/>
    </source>
</evidence>
<feature type="compositionally biased region" description="Acidic residues" evidence="2">
    <location>
        <begin position="1003"/>
        <end position="1026"/>
    </location>
</feature>
<name>A0A4V1M515_TREME</name>
<sequence length="1049" mass="118258">MLRGIKRQRSPSSTSSTPPSSRLYRPLPKRRLPLPSQPHPRESLLHHRSPSPSLALWSETENDTDPDTDLGTSLSDLGLISSPSSQNSHEREDEEIDASLLHSHNSDSPISKNLSDSPLLESDSSAQSPTPDRWREKGKGIDPREYGALHFGSRDMKEKYPTVWGMKRRCNSTDIGLARGRDERYIGEKEGLGLPVNGVKRGYGLIVIEEEVSDQIGYSPRGKGKGKFGKRCRSSGSDGEGDDEFELDLPKCKRIIKRPRPSPLDIRSSQLTPKTILAPTASIVNLTQRMTDLAAASSHQLMVVSEVESDPDSDDDSRLVSASLPLVPCSPAGPKYLKKSQALRHPRGMDKARKITRRRAHRRDVYTTLPNTTLIPKPSSKRHAEFDSKDSDSPMDISDVETQTCLVAPVHKEPRENKITRRPKHIYTPERLPGQKATTHLHRYSPTSLLPMREKRNLILNRNTRFERRGKFRLSLTPGQVNLAVLQVQISDRLRRNQLVRAHNERHENGEWRKGVGKWFGYEVVLPDIQALLIKHGMVQLPLGPIQHSQNSTVDEVAEVDNELGDDSDEEMDDSTVEQTLDVVVSIPADHHKISNSISPCSSLPSTPFLLPSLMSRSPSPPSTPCPPPSINTTIIVPGGISIPEQTTNIIYSRPNDGAPPLPNPPTAMKRSCSHLSSVEDISVRWGRRNELRFSEELREYQIHLREIAQQRRVQRRAREREAAELRRRQEQRRREEEEEAILRREEQERLMREEAESLLRIQIASQLETERLSRISRHPRYSQINSRTDVTMYEQFSPSSTPDEMVDDITMTEENLLGSPPRYYPDLSHRQIQRPIPSRSLTQPSPRTCSPPRYRRQMYGIRTPSPPPPYNASTDRQTLIAPIFIDDSDDEDILPPLMTTNRTSSIPRLVPTTRFSSNSHHSSSRHSSPPLTRDNRRLTQFPSNTLDMVGAFPTRSNSGRRISNFTIPNMTSGISTEGIREGYLTRQVEDGRHTADAFDVGPEVEEGWMGDDDDGDEEGGEDEPSQEVQFAGAAALGALRRWLGGWVS</sequence>
<feature type="region of interest" description="Disordered" evidence="2">
    <location>
        <begin position="220"/>
        <end position="244"/>
    </location>
</feature>
<accession>A0A4V1M515</accession>
<keyword evidence="4" id="KW-1185">Reference proteome</keyword>
<reference evidence="3 4" key="1">
    <citation type="submission" date="2016-06" db="EMBL/GenBank/DDBJ databases">
        <title>Evolution of pathogenesis and genome organization in the Tremellales.</title>
        <authorList>
            <person name="Cuomo C."/>
            <person name="Litvintseva A."/>
            <person name="Heitman J."/>
            <person name="Chen Y."/>
            <person name="Sun S."/>
            <person name="Springer D."/>
            <person name="Dromer F."/>
            <person name="Young S."/>
            <person name="Zeng Q."/>
            <person name="Chapman S."/>
            <person name="Gujja S."/>
            <person name="Saif S."/>
            <person name="Birren B."/>
        </authorList>
    </citation>
    <scope>NUCLEOTIDE SEQUENCE [LARGE SCALE GENOMIC DNA]</scope>
    <source>
        <strain evidence="3 4">ATCC 28783</strain>
    </source>
</reference>
<keyword evidence="1" id="KW-0175">Coiled coil</keyword>
<dbReference type="VEuPathDB" id="FungiDB:TREMEDRAFT_63571"/>
<dbReference type="Proteomes" id="UP000289152">
    <property type="component" value="Unassembled WGS sequence"/>
</dbReference>
<evidence type="ECO:0000313" key="3">
    <source>
        <dbReference type="EMBL" id="RXK42287.1"/>
    </source>
</evidence>
<dbReference type="EMBL" id="SDIL01000002">
    <property type="protein sequence ID" value="RXK42287.1"/>
    <property type="molecule type" value="Genomic_DNA"/>
</dbReference>
<feature type="region of interest" description="Disordered" evidence="2">
    <location>
        <begin position="370"/>
        <end position="396"/>
    </location>
</feature>
<feature type="compositionally biased region" description="Polar residues" evidence="2">
    <location>
        <begin position="840"/>
        <end position="849"/>
    </location>
</feature>
<feature type="region of interest" description="Disordered" evidence="2">
    <location>
        <begin position="1001"/>
        <end position="1028"/>
    </location>
</feature>
<feature type="region of interest" description="Disordered" evidence="2">
    <location>
        <begin position="835"/>
        <end position="873"/>
    </location>
</feature>
<feature type="compositionally biased region" description="Low complexity" evidence="2">
    <location>
        <begin position="917"/>
        <end position="929"/>
    </location>
</feature>
<feature type="compositionally biased region" description="Low complexity" evidence="2">
    <location>
        <begin position="114"/>
        <end position="125"/>
    </location>
</feature>
<evidence type="ECO:0000313" key="4">
    <source>
        <dbReference type="Proteomes" id="UP000289152"/>
    </source>
</evidence>
<proteinExistence type="predicted"/>
<feature type="compositionally biased region" description="Basic and acidic residues" evidence="2">
    <location>
        <begin position="382"/>
        <end position="392"/>
    </location>
</feature>
<protein>
    <submittedName>
        <fullName evidence="3">Uncharacterized protein</fullName>
    </submittedName>
</protein>
<feature type="compositionally biased region" description="Polar residues" evidence="2">
    <location>
        <begin position="70"/>
        <end position="87"/>
    </location>
</feature>
<dbReference type="AlphaFoldDB" id="A0A4V1M515"/>
<gene>
    <name evidence="3" type="ORF">M231_00277</name>
</gene>
<feature type="compositionally biased region" description="Polar residues" evidence="2">
    <location>
        <begin position="102"/>
        <end position="113"/>
    </location>
</feature>